<keyword evidence="1" id="KW-0472">Membrane</keyword>
<evidence type="ECO:0000313" key="4">
    <source>
        <dbReference type="Proteomes" id="UP001163823"/>
    </source>
</evidence>
<reference evidence="3" key="1">
    <citation type="journal article" date="2023" name="Science">
        <title>Elucidation of the pathway for biosynthesis of saponin adjuvants from the soapbark tree.</title>
        <authorList>
            <person name="Reed J."/>
            <person name="Orme A."/>
            <person name="El-Demerdash A."/>
            <person name="Owen C."/>
            <person name="Martin L.B.B."/>
            <person name="Misra R.C."/>
            <person name="Kikuchi S."/>
            <person name="Rejzek M."/>
            <person name="Martin A.C."/>
            <person name="Harkess A."/>
            <person name="Leebens-Mack J."/>
            <person name="Louveau T."/>
            <person name="Stephenson M.J."/>
            <person name="Osbourn A."/>
        </authorList>
    </citation>
    <scope>NUCLEOTIDE SEQUENCE</scope>
    <source>
        <strain evidence="3">S10</strain>
    </source>
</reference>
<feature type="transmembrane region" description="Helical" evidence="1">
    <location>
        <begin position="304"/>
        <end position="323"/>
    </location>
</feature>
<sequence>FKYMKDVGLCLFVCHKVEQRCAAMDALSPSHSIFSTHPSFRRINPVTTILHTRRIHVQNGFFRFLVHAKQFDFQDFQGYAKPSRLLPASEVKVPADTLIENISLSLEEEESRSVFVVKLGTSNIYGSSLSNLNAGILLCLIDENGDSILQRISPCLMIDHTKESGDVVGTDMMLHFQKGSVNEFAFEGPKMGRVQALWISVDSGQWRLGSLCLTVINYERQPMLKEKDGLHKYIGFQYDFCVEDILLGEGSDTSMAELKPCLVTELSSIDPFAFFSKGLPDSTLYPNPMISNEQSMKEYADLKFSLLLYDGMLIFIGTSIAFFSAGESAGLDFLMGGIGGFLYLLLLQRSVDGLPPPESFATNTRENDQMFKAIKGPISTLAWVIGFALFAVKYNSGDLPVMLTPKDLIVGMMGFLACKVSVVLAAVKPLPLGLKSTK</sequence>
<evidence type="ECO:0000259" key="2">
    <source>
        <dbReference type="Pfam" id="PF24938"/>
    </source>
</evidence>
<feature type="transmembrane region" description="Helical" evidence="1">
    <location>
        <begin position="378"/>
        <end position="396"/>
    </location>
</feature>
<evidence type="ECO:0000313" key="3">
    <source>
        <dbReference type="EMBL" id="KAJ7955408.1"/>
    </source>
</evidence>
<feature type="domain" description="DUF7755" evidence="2">
    <location>
        <begin position="113"/>
        <end position="264"/>
    </location>
</feature>
<comment type="caution">
    <text evidence="3">The sequence shown here is derived from an EMBL/GenBank/DDBJ whole genome shotgun (WGS) entry which is preliminary data.</text>
</comment>
<feature type="transmembrane region" description="Helical" evidence="1">
    <location>
        <begin position="329"/>
        <end position="347"/>
    </location>
</feature>
<dbReference type="EMBL" id="JARAOO010000009">
    <property type="protein sequence ID" value="KAJ7955408.1"/>
    <property type="molecule type" value="Genomic_DNA"/>
</dbReference>
<gene>
    <name evidence="3" type="ORF">O6P43_022004</name>
</gene>
<protein>
    <submittedName>
        <fullName evidence="3">Lipase/lipooxygenase, PLAT/LH2 family protein</fullName>
    </submittedName>
</protein>
<dbReference type="KEGG" id="qsa:O6P43_022004"/>
<keyword evidence="4" id="KW-1185">Reference proteome</keyword>
<keyword evidence="1" id="KW-1133">Transmembrane helix</keyword>
<dbReference type="Proteomes" id="UP001163823">
    <property type="component" value="Chromosome 9"/>
</dbReference>
<evidence type="ECO:0000256" key="1">
    <source>
        <dbReference type="SAM" id="Phobius"/>
    </source>
</evidence>
<dbReference type="AlphaFoldDB" id="A0AAD7PH64"/>
<dbReference type="PANTHER" id="PTHR36330">
    <property type="entry name" value="LIPASE/LIPOOXYGENASE, PLAT/LH2 FAMILY PROTEIN"/>
    <property type="match status" value="1"/>
</dbReference>
<dbReference type="InterPro" id="IPR056657">
    <property type="entry name" value="DUF7755"/>
</dbReference>
<keyword evidence="1" id="KW-0812">Transmembrane</keyword>
<dbReference type="PANTHER" id="PTHR36330:SF2">
    <property type="entry name" value="LIPASE_LIPOOXYGENASE, PLAT_LH2 FAMILY PROTEIN"/>
    <property type="match status" value="1"/>
</dbReference>
<feature type="transmembrane region" description="Helical" evidence="1">
    <location>
        <begin position="408"/>
        <end position="427"/>
    </location>
</feature>
<organism evidence="3 4">
    <name type="scientific">Quillaja saponaria</name>
    <name type="common">Soap bark tree</name>
    <dbReference type="NCBI Taxonomy" id="32244"/>
    <lineage>
        <taxon>Eukaryota</taxon>
        <taxon>Viridiplantae</taxon>
        <taxon>Streptophyta</taxon>
        <taxon>Embryophyta</taxon>
        <taxon>Tracheophyta</taxon>
        <taxon>Spermatophyta</taxon>
        <taxon>Magnoliopsida</taxon>
        <taxon>eudicotyledons</taxon>
        <taxon>Gunneridae</taxon>
        <taxon>Pentapetalae</taxon>
        <taxon>rosids</taxon>
        <taxon>fabids</taxon>
        <taxon>Fabales</taxon>
        <taxon>Quillajaceae</taxon>
        <taxon>Quillaja</taxon>
    </lineage>
</organism>
<name>A0AAD7PH64_QUISA</name>
<accession>A0AAD7PH64</accession>
<proteinExistence type="predicted"/>
<feature type="non-terminal residue" evidence="3">
    <location>
        <position position="438"/>
    </location>
</feature>
<dbReference type="Pfam" id="PF24938">
    <property type="entry name" value="DUF7755"/>
    <property type="match status" value="1"/>
</dbReference>